<dbReference type="EMBL" id="JABCRI010000001">
    <property type="protein sequence ID" value="KAF8413110.1"/>
    <property type="molecule type" value="Genomic_DNA"/>
</dbReference>
<dbReference type="AlphaFoldDB" id="A0A834ZX07"/>
<accession>A0A834ZX07</accession>
<proteinExistence type="predicted"/>
<organism evidence="2 3">
    <name type="scientific">Tetracentron sinense</name>
    <name type="common">Spur-leaf</name>
    <dbReference type="NCBI Taxonomy" id="13715"/>
    <lineage>
        <taxon>Eukaryota</taxon>
        <taxon>Viridiplantae</taxon>
        <taxon>Streptophyta</taxon>
        <taxon>Embryophyta</taxon>
        <taxon>Tracheophyta</taxon>
        <taxon>Spermatophyta</taxon>
        <taxon>Magnoliopsida</taxon>
        <taxon>Trochodendrales</taxon>
        <taxon>Trochodendraceae</taxon>
        <taxon>Tetracentron</taxon>
    </lineage>
</organism>
<evidence type="ECO:0000313" key="2">
    <source>
        <dbReference type="EMBL" id="KAF8413110.1"/>
    </source>
</evidence>
<feature type="region of interest" description="Disordered" evidence="1">
    <location>
        <begin position="11"/>
        <end position="44"/>
    </location>
</feature>
<feature type="compositionally biased region" description="Low complexity" evidence="1">
    <location>
        <begin position="101"/>
        <end position="117"/>
    </location>
</feature>
<evidence type="ECO:0000256" key="1">
    <source>
        <dbReference type="SAM" id="MobiDB-lite"/>
    </source>
</evidence>
<dbReference type="OrthoDB" id="1723742at2759"/>
<comment type="caution">
    <text evidence="2">The sequence shown here is derived from an EMBL/GenBank/DDBJ whole genome shotgun (WGS) entry which is preliminary data.</text>
</comment>
<dbReference type="Proteomes" id="UP000655225">
    <property type="component" value="Unassembled WGS sequence"/>
</dbReference>
<gene>
    <name evidence="2" type="ORF">HHK36_001086</name>
</gene>
<name>A0A834ZX07_TETSI</name>
<protein>
    <submittedName>
        <fullName evidence="2">Uncharacterized protein</fullName>
    </submittedName>
</protein>
<reference evidence="2 3" key="1">
    <citation type="submission" date="2020-04" db="EMBL/GenBank/DDBJ databases">
        <title>Plant Genome Project.</title>
        <authorList>
            <person name="Zhang R.-G."/>
        </authorList>
    </citation>
    <scope>NUCLEOTIDE SEQUENCE [LARGE SCALE GENOMIC DNA]</scope>
    <source>
        <strain evidence="2">YNK0</strain>
        <tissue evidence="2">Leaf</tissue>
    </source>
</reference>
<evidence type="ECO:0000313" key="3">
    <source>
        <dbReference type="Proteomes" id="UP000655225"/>
    </source>
</evidence>
<feature type="region of interest" description="Disordered" evidence="1">
    <location>
        <begin position="89"/>
        <end position="130"/>
    </location>
</feature>
<keyword evidence="3" id="KW-1185">Reference proteome</keyword>
<sequence>MSHAKLRRQFEGLLRERGRKQRRGNGSLSDSGEVVSDSGKGGIPGFFLSRSPYENVLMSMGHAVHICRASSGEIIYCVDFEEDLSNLERDLMDSPSPLPPSSSLFPSSSVTPSSSVPIRRNPSRTSSMPS</sequence>